<dbReference type="PROSITE" id="PS50206">
    <property type="entry name" value="RHODANESE_3"/>
    <property type="match status" value="1"/>
</dbReference>
<evidence type="ECO:0000259" key="1">
    <source>
        <dbReference type="PROSITE" id="PS50206"/>
    </source>
</evidence>
<dbReference type="PANTHER" id="PTHR45431:SF3">
    <property type="entry name" value="RHODANESE-LIKE DOMAIN-CONTAINING PROTEIN 15, CHLOROPLASTIC"/>
    <property type="match status" value="1"/>
</dbReference>
<evidence type="ECO:0000313" key="3">
    <source>
        <dbReference type="Proteomes" id="UP000003994"/>
    </source>
</evidence>
<dbReference type="Gene3D" id="3.40.250.10">
    <property type="entry name" value="Rhodanese-like domain"/>
    <property type="match status" value="1"/>
</dbReference>
<feature type="domain" description="Rhodanese" evidence="1">
    <location>
        <begin position="2"/>
        <end position="84"/>
    </location>
</feature>
<dbReference type="SUPFAM" id="SSF52821">
    <property type="entry name" value="Rhodanese/Cell cycle control phosphatase"/>
    <property type="match status" value="1"/>
</dbReference>
<keyword evidence="3" id="KW-1185">Reference proteome</keyword>
<dbReference type="EMBL" id="AGWQ01000009">
    <property type="protein sequence ID" value="EJZ85049.1"/>
    <property type="molecule type" value="Genomic_DNA"/>
</dbReference>
<dbReference type="Pfam" id="PF00581">
    <property type="entry name" value="Rhodanese"/>
    <property type="match status" value="1"/>
</dbReference>
<protein>
    <recommendedName>
        <fullName evidence="1">Rhodanese domain-containing protein</fullName>
    </recommendedName>
</protein>
<dbReference type="STRING" id="883077.HMPREF9241_01629"/>
<dbReference type="CDD" id="cd00158">
    <property type="entry name" value="RHOD"/>
    <property type="match status" value="1"/>
</dbReference>
<accession>K0YZB7</accession>
<proteinExistence type="predicted"/>
<dbReference type="PANTHER" id="PTHR45431">
    <property type="entry name" value="RHODANESE-LIKE DOMAIN-CONTAINING PROTEIN 15, CHLOROPLASTIC"/>
    <property type="match status" value="1"/>
</dbReference>
<dbReference type="AlphaFoldDB" id="K0YZB7"/>
<sequence>MVIDVRTPDEYADGHIKGATNIDFNSDAFANDITKLDKNGTYTLHCHSGNRAGQALKLMQEAGFTNVMNAGGFQDASKNLGIELVTE</sequence>
<gene>
    <name evidence="2" type="ORF">HMPREF9241_01629</name>
</gene>
<reference evidence="2 3" key="1">
    <citation type="submission" date="2012-07" db="EMBL/GenBank/DDBJ databases">
        <title>The Genome Sequence of Actinomyces turicensis ACS-279-V-COL4.</title>
        <authorList>
            <consortium name="The Broad Institute Genome Sequencing Platform"/>
            <person name="Earl A."/>
            <person name="Ward D."/>
            <person name="Feldgarden M."/>
            <person name="Gevers D."/>
            <person name="Saerens B."/>
            <person name="Vaneechoutte M."/>
            <person name="Walker B."/>
            <person name="Young S.K."/>
            <person name="Zeng Q."/>
            <person name="Gargeya S."/>
            <person name="Fitzgerald M."/>
            <person name="Haas B."/>
            <person name="Abouelleil A."/>
            <person name="Alvarado L."/>
            <person name="Arachchi H.M."/>
            <person name="Berlin A."/>
            <person name="Chapman S.B."/>
            <person name="Goldberg J."/>
            <person name="Griggs A."/>
            <person name="Gujja S."/>
            <person name="Hansen M."/>
            <person name="Howarth C."/>
            <person name="Imamovic A."/>
            <person name="Larimer J."/>
            <person name="McCowen C."/>
            <person name="Montmayeur A."/>
            <person name="Murphy C."/>
            <person name="Neiman D."/>
            <person name="Pearson M."/>
            <person name="Priest M."/>
            <person name="Roberts A."/>
            <person name="Saif S."/>
            <person name="Shea T."/>
            <person name="Sisk P."/>
            <person name="Sykes S."/>
            <person name="Wortman J."/>
            <person name="Nusbaum C."/>
            <person name="Birren B."/>
        </authorList>
    </citation>
    <scope>NUCLEOTIDE SEQUENCE [LARGE SCALE GENOMIC DNA]</scope>
    <source>
        <strain evidence="2 3">ACS-279-V-Col4</strain>
    </source>
</reference>
<dbReference type="eggNOG" id="COG0607">
    <property type="taxonomic scope" value="Bacteria"/>
</dbReference>
<dbReference type="PATRIC" id="fig|883077.3.peg.1645"/>
<name>K0YZB7_9ACTO</name>
<dbReference type="InterPro" id="IPR036873">
    <property type="entry name" value="Rhodanese-like_dom_sf"/>
</dbReference>
<dbReference type="Proteomes" id="UP000003994">
    <property type="component" value="Unassembled WGS sequence"/>
</dbReference>
<dbReference type="HOGENOM" id="CLU_089574_15_3_11"/>
<dbReference type="SMART" id="SM00450">
    <property type="entry name" value="RHOD"/>
    <property type="match status" value="1"/>
</dbReference>
<dbReference type="InterPro" id="IPR052367">
    <property type="entry name" value="Thiosulfate_ST/Rhodanese-like"/>
</dbReference>
<dbReference type="InterPro" id="IPR001763">
    <property type="entry name" value="Rhodanese-like_dom"/>
</dbReference>
<comment type="caution">
    <text evidence="2">The sequence shown here is derived from an EMBL/GenBank/DDBJ whole genome shotgun (WGS) entry which is preliminary data.</text>
</comment>
<evidence type="ECO:0000313" key="2">
    <source>
        <dbReference type="EMBL" id="EJZ85049.1"/>
    </source>
</evidence>
<organism evidence="2 3">
    <name type="scientific">Schaalia turicensis ACS-279-V-Col4</name>
    <dbReference type="NCBI Taxonomy" id="883077"/>
    <lineage>
        <taxon>Bacteria</taxon>
        <taxon>Bacillati</taxon>
        <taxon>Actinomycetota</taxon>
        <taxon>Actinomycetes</taxon>
        <taxon>Actinomycetales</taxon>
        <taxon>Actinomycetaceae</taxon>
        <taxon>Schaalia</taxon>
    </lineage>
</organism>